<dbReference type="GO" id="GO:0016020">
    <property type="term" value="C:membrane"/>
    <property type="evidence" value="ECO:0007669"/>
    <property type="project" value="UniProtKB-SubCell"/>
</dbReference>
<feature type="transmembrane region" description="Helical" evidence="6">
    <location>
        <begin position="308"/>
        <end position="329"/>
    </location>
</feature>
<feature type="transmembrane region" description="Helical" evidence="6">
    <location>
        <begin position="273"/>
        <end position="296"/>
    </location>
</feature>
<protein>
    <recommendedName>
        <fullName evidence="6">Phosphate transporter</fullName>
    </recommendedName>
</protein>
<feature type="transmembrane region" description="Helical" evidence="6">
    <location>
        <begin position="148"/>
        <end position="173"/>
    </location>
</feature>
<evidence type="ECO:0000313" key="8">
    <source>
        <dbReference type="Proteomes" id="UP000005496"/>
    </source>
</evidence>
<keyword evidence="3 6" id="KW-0812">Transmembrane</keyword>
<keyword evidence="4 6" id="KW-1133">Transmembrane helix</keyword>
<dbReference type="eggNOG" id="COG0306">
    <property type="taxonomic scope" value="Bacteria"/>
</dbReference>
<comment type="similarity">
    <text evidence="6">Belongs to the inorganic phosphate transporter (PiT) (TC 2.A.20) family.</text>
</comment>
<name>D6STH2_9BACT</name>
<feature type="transmembrane region" description="Helical" evidence="6">
    <location>
        <begin position="59"/>
        <end position="78"/>
    </location>
</feature>
<evidence type="ECO:0000256" key="4">
    <source>
        <dbReference type="ARBA" id="ARBA00022989"/>
    </source>
</evidence>
<dbReference type="GO" id="GO:0005315">
    <property type="term" value="F:phosphate transmembrane transporter activity"/>
    <property type="evidence" value="ECO:0007669"/>
    <property type="project" value="InterPro"/>
</dbReference>
<comment type="caution">
    <text evidence="7">The sequence shown here is derived from an EMBL/GenBank/DDBJ whole genome shotgun (WGS) entry which is preliminary data.</text>
</comment>
<reference evidence="7" key="1">
    <citation type="submission" date="2010-05" db="EMBL/GenBank/DDBJ databases">
        <title>The draft genome of Desulfonatronospira thiodismutans ASO3-1.</title>
        <authorList>
            <consortium name="US DOE Joint Genome Institute (JGI-PGF)"/>
            <person name="Lucas S."/>
            <person name="Copeland A."/>
            <person name="Lapidus A."/>
            <person name="Cheng J.-F."/>
            <person name="Bruce D."/>
            <person name="Goodwin L."/>
            <person name="Pitluck S."/>
            <person name="Chertkov O."/>
            <person name="Brettin T."/>
            <person name="Detter J.C."/>
            <person name="Han C."/>
            <person name="Land M.L."/>
            <person name="Hauser L."/>
            <person name="Kyrpides N."/>
            <person name="Mikhailova N."/>
            <person name="Muyzer G."/>
            <person name="Woyke T."/>
        </authorList>
    </citation>
    <scope>NUCLEOTIDE SEQUENCE [LARGE SCALE GENOMIC DNA]</scope>
    <source>
        <strain evidence="7">ASO3-1</strain>
    </source>
</reference>
<evidence type="ECO:0000256" key="6">
    <source>
        <dbReference type="RuleBase" id="RU363058"/>
    </source>
</evidence>
<comment type="subcellular location">
    <subcellularLocation>
        <location evidence="1 6">Membrane</location>
        <topology evidence="1 6">Multi-pass membrane protein</topology>
    </subcellularLocation>
</comment>
<dbReference type="EMBL" id="ACJN02000003">
    <property type="protein sequence ID" value="EFI33988.1"/>
    <property type="molecule type" value="Genomic_DNA"/>
</dbReference>
<keyword evidence="8" id="KW-1185">Reference proteome</keyword>
<dbReference type="AlphaFoldDB" id="D6STH2"/>
<keyword evidence="5 6" id="KW-0472">Membrane</keyword>
<dbReference type="InterPro" id="IPR001204">
    <property type="entry name" value="Phos_transporter"/>
</dbReference>
<feature type="transmembrane region" description="Helical" evidence="6">
    <location>
        <begin position="20"/>
        <end position="38"/>
    </location>
</feature>
<evidence type="ECO:0000256" key="3">
    <source>
        <dbReference type="ARBA" id="ARBA00022692"/>
    </source>
</evidence>
<feature type="transmembrane region" description="Helical" evidence="6">
    <location>
        <begin position="394"/>
        <end position="417"/>
    </location>
</feature>
<evidence type="ECO:0000256" key="5">
    <source>
        <dbReference type="ARBA" id="ARBA00023136"/>
    </source>
</evidence>
<dbReference type="PANTHER" id="PTHR11101:SF80">
    <property type="entry name" value="PHOSPHATE TRANSPORTER"/>
    <property type="match status" value="1"/>
</dbReference>
<sequence>MSCFPGIQLKQGCSLEFYDLIFYLSMLAGLLMAFSLGANDLANTMATAVGSKALTVRQAVMIAAPLTFVGAVFLGAHVTATITRGVVNPEHIADPKLMVLGMFSALLAAALWVFIASVASLPVSTTHSIVGSVLGFGIVAGGPEVVNWAILLVVVLSWLISPIFAGALAYLIFTHIRKFIFYQKHYLEQARIWAPRWIGLTVLILGFSFVFKTPLYDAIDMGVPFAVFLIVALACLAWAFFRYLINKITRHMEQNVENVEGIFRKLQIMTSSYVSLSLGANDVANAVGPVAVIYIIVRQQELVEQADIPIFLLVMGGLGIALGIALLGARVIRTVGTRITTLTHTRGFSVNYGSATAVLVASMLGMPVSTTHACVGGVTGVGLARGFSAIDLTVLLRIVAYWVLTVPIAALTCIVIFQTLRWTFVL</sequence>
<evidence type="ECO:0000256" key="2">
    <source>
        <dbReference type="ARBA" id="ARBA00022448"/>
    </source>
</evidence>
<accession>D6STH2</accession>
<keyword evidence="6" id="KW-0592">Phosphate transport</keyword>
<dbReference type="GO" id="GO:0035435">
    <property type="term" value="P:phosphate ion transmembrane transport"/>
    <property type="evidence" value="ECO:0007669"/>
    <property type="project" value="TreeGrafter"/>
</dbReference>
<feature type="transmembrane region" description="Helical" evidence="6">
    <location>
        <begin position="193"/>
        <end position="211"/>
    </location>
</feature>
<dbReference type="Proteomes" id="UP000005496">
    <property type="component" value="Unassembled WGS sequence"/>
</dbReference>
<gene>
    <name evidence="7" type="ORF">Dthio_PD1327</name>
</gene>
<dbReference type="Pfam" id="PF01384">
    <property type="entry name" value="PHO4"/>
    <property type="match status" value="1"/>
</dbReference>
<feature type="transmembrane region" description="Helical" evidence="6">
    <location>
        <begin position="98"/>
        <end position="118"/>
    </location>
</feature>
<feature type="transmembrane region" description="Helical" evidence="6">
    <location>
        <begin position="223"/>
        <end position="245"/>
    </location>
</feature>
<organism evidence="7 8">
    <name type="scientific">Desulfonatronospira thiodismutans ASO3-1</name>
    <dbReference type="NCBI Taxonomy" id="555779"/>
    <lineage>
        <taxon>Bacteria</taxon>
        <taxon>Pseudomonadati</taxon>
        <taxon>Thermodesulfobacteriota</taxon>
        <taxon>Desulfovibrionia</taxon>
        <taxon>Desulfovibrionales</taxon>
        <taxon>Desulfonatronovibrionaceae</taxon>
        <taxon>Desulfonatronospira</taxon>
    </lineage>
</organism>
<proteinExistence type="inferred from homology"/>
<keyword evidence="2 6" id="KW-0813">Transport</keyword>
<evidence type="ECO:0000313" key="7">
    <source>
        <dbReference type="EMBL" id="EFI33988.1"/>
    </source>
</evidence>
<dbReference type="PANTHER" id="PTHR11101">
    <property type="entry name" value="PHOSPHATE TRANSPORTER"/>
    <property type="match status" value="1"/>
</dbReference>
<evidence type="ECO:0000256" key="1">
    <source>
        <dbReference type="ARBA" id="ARBA00004141"/>
    </source>
</evidence>
<feature type="transmembrane region" description="Helical" evidence="6">
    <location>
        <begin position="125"/>
        <end position="142"/>
    </location>
</feature>